<proteinExistence type="predicted"/>
<protein>
    <submittedName>
        <fullName evidence="1">Uncharacterized protein</fullName>
    </submittedName>
</protein>
<sequence>MGSGLQCAVTCLIAMCVVNMHVYKRSEKAIVILMCYVGCYNVAITRNCHLEKQSMKIRYAIKH</sequence>
<dbReference type="EMBL" id="GBXM01077634">
    <property type="protein sequence ID" value="JAH30943.1"/>
    <property type="molecule type" value="Transcribed_RNA"/>
</dbReference>
<organism evidence="1">
    <name type="scientific">Anguilla anguilla</name>
    <name type="common">European freshwater eel</name>
    <name type="synonym">Muraena anguilla</name>
    <dbReference type="NCBI Taxonomy" id="7936"/>
    <lineage>
        <taxon>Eukaryota</taxon>
        <taxon>Metazoa</taxon>
        <taxon>Chordata</taxon>
        <taxon>Craniata</taxon>
        <taxon>Vertebrata</taxon>
        <taxon>Euteleostomi</taxon>
        <taxon>Actinopterygii</taxon>
        <taxon>Neopterygii</taxon>
        <taxon>Teleostei</taxon>
        <taxon>Anguilliformes</taxon>
        <taxon>Anguillidae</taxon>
        <taxon>Anguilla</taxon>
    </lineage>
</organism>
<dbReference type="AlphaFoldDB" id="A0A0E9RRJ5"/>
<accession>A0A0E9RRJ5</accession>
<evidence type="ECO:0000313" key="1">
    <source>
        <dbReference type="EMBL" id="JAH30943.1"/>
    </source>
</evidence>
<reference evidence="1" key="1">
    <citation type="submission" date="2014-11" db="EMBL/GenBank/DDBJ databases">
        <authorList>
            <person name="Amaro Gonzalez C."/>
        </authorList>
    </citation>
    <scope>NUCLEOTIDE SEQUENCE</scope>
</reference>
<reference evidence="1" key="2">
    <citation type="journal article" date="2015" name="Fish Shellfish Immunol.">
        <title>Early steps in the European eel (Anguilla anguilla)-Vibrio vulnificus interaction in the gills: Role of the RtxA13 toxin.</title>
        <authorList>
            <person name="Callol A."/>
            <person name="Pajuelo D."/>
            <person name="Ebbesson L."/>
            <person name="Teles M."/>
            <person name="MacKenzie S."/>
            <person name="Amaro C."/>
        </authorList>
    </citation>
    <scope>NUCLEOTIDE SEQUENCE</scope>
</reference>
<name>A0A0E9RRJ5_ANGAN</name>